<dbReference type="Proteomes" id="UP000050525">
    <property type="component" value="Unassembled WGS sequence"/>
</dbReference>
<dbReference type="AlphaFoldDB" id="A0A151PAI2"/>
<comment type="caution">
    <text evidence="1">The sequence shown here is derived from an EMBL/GenBank/DDBJ whole genome shotgun (WGS) entry which is preliminary data.</text>
</comment>
<name>A0A151PAI2_ALLMI</name>
<keyword evidence="2" id="KW-1185">Reference proteome</keyword>
<organism evidence="1 2">
    <name type="scientific">Alligator mississippiensis</name>
    <name type="common">American alligator</name>
    <dbReference type="NCBI Taxonomy" id="8496"/>
    <lineage>
        <taxon>Eukaryota</taxon>
        <taxon>Metazoa</taxon>
        <taxon>Chordata</taxon>
        <taxon>Craniata</taxon>
        <taxon>Vertebrata</taxon>
        <taxon>Euteleostomi</taxon>
        <taxon>Archelosauria</taxon>
        <taxon>Archosauria</taxon>
        <taxon>Crocodylia</taxon>
        <taxon>Alligatoridae</taxon>
        <taxon>Alligatorinae</taxon>
        <taxon>Alligator</taxon>
    </lineage>
</organism>
<accession>A0A151PAI2</accession>
<dbReference type="EMBL" id="AKHW03000533">
    <property type="protein sequence ID" value="KYO46042.1"/>
    <property type="molecule type" value="Genomic_DNA"/>
</dbReference>
<protein>
    <submittedName>
        <fullName evidence="1">Uncharacterized protein</fullName>
    </submittedName>
</protein>
<evidence type="ECO:0000313" key="1">
    <source>
        <dbReference type="EMBL" id="KYO46042.1"/>
    </source>
</evidence>
<proteinExistence type="predicted"/>
<evidence type="ECO:0000313" key="2">
    <source>
        <dbReference type="Proteomes" id="UP000050525"/>
    </source>
</evidence>
<gene>
    <name evidence="1" type="ORF">Y1Q_0021624</name>
</gene>
<sequence>MELRKIVTCERSLMIRLHKGLYKRGYSCTTHGRTRQPGLRNQLQTTPEHLILPRSGVSDTENKTISGELGL</sequence>
<reference evidence="1 2" key="1">
    <citation type="journal article" date="2012" name="Genome Biol.">
        <title>Sequencing three crocodilian genomes to illuminate the evolution of archosaurs and amniotes.</title>
        <authorList>
            <person name="St John J.A."/>
            <person name="Braun E.L."/>
            <person name="Isberg S.R."/>
            <person name="Miles L.G."/>
            <person name="Chong A.Y."/>
            <person name="Gongora J."/>
            <person name="Dalzell P."/>
            <person name="Moran C."/>
            <person name="Bed'hom B."/>
            <person name="Abzhanov A."/>
            <person name="Burgess S.C."/>
            <person name="Cooksey A.M."/>
            <person name="Castoe T.A."/>
            <person name="Crawford N.G."/>
            <person name="Densmore L.D."/>
            <person name="Drew J.C."/>
            <person name="Edwards S.V."/>
            <person name="Faircloth B.C."/>
            <person name="Fujita M.K."/>
            <person name="Greenwold M.J."/>
            <person name="Hoffmann F.G."/>
            <person name="Howard J.M."/>
            <person name="Iguchi T."/>
            <person name="Janes D.E."/>
            <person name="Khan S.Y."/>
            <person name="Kohno S."/>
            <person name="de Koning A.J."/>
            <person name="Lance S.L."/>
            <person name="McCarthy F.M."/>
            <person name="McCormack J.E."/>
            <person name="Merchant M.E."/>
            <person name="Peterson D.G."/>
            <person name="Pollock D.D."/>
            <person name="Pourmand N."/>
            <person name="Raney B.J."/>
            <person name="Roessler K.A."/>
            <person name="Sanford J.R."/>
            <person name="Sawyer R.H."/>
            <person name="Schmidt C.J."/>
            <person name="Triplett E.W."/>
            <person name="Tuberville T.D."/>
            <person name="Venegas-Anaya M."/>
            <person name="Howard J.T."/>
            <person name="Jarvis E.D."/>
            <person name="Guillette L.J.Jr."/>
            <person name="Glenn T.C."/>
            <person name="Green R.E."/>
            <person name="Ray D.A."/>
        </authorList>
    </citation>
    <scope>NUCLEOTIDE SEQUENCE [LARGE SCALE GENOMIC DNA]</scope>
    <source>
        <strain evidence="1">KSC_2009_1</strain>
    </source>
</reference>